<feature type="region of interest" description="Disordered" evidence="1">
    <location>
        <begin position="1"/>
        <end position="79"/>
    </location>
</feature>
<keyword evidence="3" id="KW-1185">Reference proteome</keyword>
<comment type="caution">
    <text evidence="2">The sequence shown here is derived from an EMBL/GenBank/DDBJ whole genome shotgun (WGS) entry which is preliminary data.</text>
</comment>
<reference evidence="2 3" key="1">
    <citation type="submission" date="2019-04" db="EMBL/GenBank/DDBJ databases">
        <title>Sphingomonas psychrotolerans sp. nov., isolated from soil in the Tianshan Mountains, Xinjiang, China.</title>
        <authorList>
            <person name="Luo Y."/>
            <person name="Sheng H."/>
        </authorList>
    </citation>
    <scope>NUCLEOTIDE SEQUENCE [LARGE SCALE GENOMIC DNA]</scope>
    <source>
        <strain evidence="2 3">KIS18-15</strain>
    </source>
</reference>
<name>A0A4S1W9R4_9SPHN</name>
<accession>A0A4S1W9R4</accession>
<proteinExistence type="predicted"/>
<evidence type="ECO:0000256" key="1">
    <source>
        <dbReference type="SAM" id="MobiDB-lite"/>
    </source>
</evidence>
<organism evidence="2 3">
    <name type="scientific">Sphingomonas naasensis</name>
    <dbReference type="NCBI Taxonomy" id="1344951"/>
    <lineage>
        <taxon>Bacteria</taxon>
        <taxon>Pseudomonadati</taxon>
        <taxon>Pseudomonadota</taxon>
        <taxon>Alphaproteobacteria</taxon>
        <taxon>Sphingomonadales</taxon>
        <taxon>Sphingomonadaceae</taxon>
        <taxon>Sphingomonas</taxon>
    </lineage>
</organism>
<evidence type="ECO:0000313" key="2">
    <source>
        <dbReference type="EMBL" id="TGX37256.1"/>
    </source>
</evidence>
<protein>
    <submittedName>
        <fullName evidence="2">Uncharacterized protein</fullName>
    </submittedName>
</protein>
<sequence>MWEREGADFGRRKGEGDGQEPAPPHPSHAFGAGPFLLPQGGEEVSPCLTSPAPPPPRLARAARSCRTAAPRCPPAAPAA</sequence>
<feature type="compositionally biased region" description="Low complexity" evidence="1">
    <location>
        <begin position="58"/>
        <end position="70"/>
    </location>
</feature>
<dbReference type="Proteomes" id="UP000309848">
    <property type="component" value="Unassembled WGS sequence"/>
</dbReference>
<dbReference type="AlphaFoldDB" id="A0A4S1W9R4"/>
<gene>
    <name evidence="2" type="ORF">E5A74_20125</name>
</gene>
<evidence type="ECO:0000313" key="3">
    <source>
        <dbReference type="Proteomes" id="UP000309848"/>
    </source>
</evidence>
<feature type="compositionally biased region" description="Basic and acidic residues" evidence="1">
    <location>
        <begin position="1"/>
        <end position="16"/>
    </location>
</feature>
<dbReference type="EMBL" id="SRXU01000013">
    <property type="protein sequence ID" value="TGX37256.1"/>
    <property type="molecule type" value="Genomic_DNA"/>
</dbReference>